<gene>
    <name evidence="2" type="ORF">BACCOP_01865</name>
</gene>
<comment type="caution">
    <text evidence="2">The sequence shown here is derived from an EMBL/GenBank/DDBJ whole genome shotgun (WGS) entry which is preliminary data.</text>
</comment>
<keyword evidence="1" id="KW-0732">Signal</keyword>
<dbReference type="Proteomes" id="UP000003146">
    <property type="component" value="Unassembled WGS sequence"/>
</dbReference>
<sequence length="76" mass="8206">MKKNILKLVFASAFALVAGYSVYASQKKVEMSDLAMANVEALASDEGSVTCDPDKGDTCMVGSTPVKDYDEDDSWF</sequence>
<dbReference type="AlphaFoldDB" id="B3JJ03"/>
<evidence type="ECO:0000313" key="3">
    <source>
        <dbReference type="Proteomes" id="UP000003146"/>
    </source>
</evidence>
<feature type="signal peptide" evidence="1">
    <location>
        <begin position="1"/>
        <end position="24"/>
    </location>
</feature>
<dbReference type="HOGENOM" id="CLU_173809_0_2_10"/>
<dbReference type="InterPro" id="IPR025905">
    <property type="entry name" value="NVEALA"/>
</dbReference>
<accession>B3JJ03</accession>
<protein>
    <recommendedName>
        <fullName evidence="4">NVEALA protein</fullName>
    </recommendedName>
</protein>
<organism evidence="2 3">
    <name type="scientific">Phocaeicola coprocola DSM 17136</name>
    <dbReference type="NCBI Taxonomy" id="470145"/>
    <lineage>
        <taxon>Bacteria</taxon>
        <taxon>Pseudomonadati</taxon>
        <taxon>Bacteroidota</taxon>
        <taxon>Bacteroidia</taxon>
        <taxon>Bacteroidales</taxon>
        <taxon>Bacteroidaceae</taxon>
        <taxon>Phocaeicola</taxon>
    </lineage>
</organism>
<evidence type="ECO:0008006" key="4">
    <source>
        <dbReference type="Google" id="ProtNLM"/>
    </source>
</evidence>
<evidence type="ECO:0000313" key="2">
    <source>
        <dbReference type="EMBL" id="EDV01020.1"/>
    </source>
</evidence>
<dbReference type="RefSeq" id="WP_007569399.1">
    <property type="nucleotide sequence ID" value="NZ_DS981487.1"/>
</dbReference>
<name>B3JJ03_9BACT</name>
<dbReference type="OrthoDB" id="1050016at2"/>
<reference evidence="2 3" key="2">
    <citation type="submission" date="2008-04" db="EMBL/GenBank/DDBJ databases">
        <authorList>
            <person name="Fulton L."/>
            <person name="Clifton S."/>
            <person name="Fulton B."/>
            <person name="Xu J."/>
            <person name="Minx P."/>
            <person name="Pepin K.H."/>
            <person name="Johnson M."/>
            <person name="Thiruvilangam P."/>
            <person name="Bhonagiri V."/>
            <person name="Nash W.E."/>
            <person name="Mardis E.R."/>
            <person name="Wilson R.K."/>
        </authorList>
    </citation>
    <scope>NUCLEOTIDE SEQUENCE [LARGE SCALE GENOMIC DNA]</scope>
    <source>
        <strain evidence="2 3">DSM 17136</strain>
    </source>
</reference>
<reference evidence="2 3" key="1">
    <citation type="submission" date="2008-04" db="EMBL/GenBank/DDBJ databases">
        <title>Draft genome sequence of Bacteroides coprocola (DSM 17136).</title>
        <authorList>
            <person name="Sudarsanam P."/>
            <person name="Ley R."/>
            <person name="Guruge J."/>
            <person name="Turnbaugh P.J."/>
            <person name="Mahowald M."/>
            <person name="Liep D."/>
            <person name="Gordon J."/>
        </authorList>
    </citation>
    <scope>NUCLEOTIDE SEQUENCE [LARGE SCALE GENOMIC DNA]</scope>
    <source>
        <strain evidence="2 3">DSM 17136</strain>
    </source>
</reference>
<dbReference type="eggNOG" id="ENOG502ZN1Q">
    <property type="taxonomic scope" value="Bacteria"/>
</dbReference>
<proteinExistence type="predicted"/>
<evidence type="ECO:0000256" key="1">
    <source>
        <dbReference type="SAM" id="SignalP"/>
    </source>
</evidence>
<feature type="chain" id="PRO_5002789747" description="NVEALA protein" evidence="1">
    <location>
        <begin position="25"/>
        <end position="76"/>
    </location>
</feature>
<dbReference type="EMBL" id="ABIY02000083">
    <property type="protein sequence ID" value="EDV01020.1"/>
    <property type="molecule type" value="Genomic_DNA"/>
</dbReference>
<dbReference type="Pfam" id="PF14055">
    <property type="entry name" value="NVEALA"/>
    <property type="match status" value="1"/>
</dbReference>
<dbReference type="STRING" id="470145.BACCOP_01865"/>